<gene>
    <name evidence="1" type="ORF">KC19_VG247500</name>
</gene>
<name>A0A8T0HUP6_CERPU</name>
<dbReference type="EMBL" id="CM026426">
    <property type="protein sequence ID" value="KAG0574253.1"/>
    <property type="molecule type" value="Genomic_DNA"/>
</dbReference>
<keyword evidence="2" id="KW-1185">Reference proteome</keyword>
<dbReference type="AlphaFoldDB" id="A0A8T0HUP6"/>
<organism evidence="1 2">
    <name type="scientific">Ceratodon purpureus</name>
    <name type="common">Fire moss</name>
    <name type="synonym">Dicranum purpureum</name>
    <dbReference type="NCBI Taxonomy" id="3225"/>
    <lineage>
        <taxon>Eukaryota</taxon>
        <taxon>Viridiplantae</taxon>
        <taxon>Streptophyta</taxon>
        <taxon>Embryophyta</taxon>
        <taxon>Bryophyta</taxon>
        <taxon>Bryophytina</taxon>
        <taxon>Bryopsida</taxon>
        <taxon>Dicranidae</taxon>
        <taxon>Pseudoditrichales</taxon>
        <taxon>Ditrichaceae</taxon>
        <taxon>Ceratodon</taxon>
    </lineage>
</organism>
<proteinExistence type="predicted"/>
<accession>A0A8T0HUP6</accession>
<reference evidence="1" key="1">
    <citation type="submission" date="2020-06" db="EMBL/GenBank/DDBJ databases">
        <title>WGS assembly of Ceratodon purpureus strain R40.</title>
        <authorList>
            <person name="Carey S.B."/>
            <person name="Jenkins J."/>
            <person name="Shu S."/>
            <person name="Lovell J.T."/>
            <person name="Sreedasyam A."/>
            <person name="Maumus F."/>
            <person name="Tiley G.P."/>
            <person name="Fernandez-Pozo N."/>
            <person name="Barry K."/>
            <person name="Chen C."/>
            <person name="Wang M."/>
            <person name="Lipzen A."/>
            <person name="Daum C."/>
            <person name="Saski C.A."/>
            <person name="Payton A.C."/>
            <person name="Mcbreen J.C."/>
            <person name="Conrad R.E."/>
            <person name="Kollar L.M."/>
            <person name="Olsson S."/>
            <person name="Huttunen S."/>
            <person name="Landis J.B."/>
            <person name="Wickett N.J."/>
            <person name="Johnson M.G."/>
            <person name="Rensing S.A."/>
            <person name="Grimwood J."/>
            <person name="Schmutz J."/>
            <person name="Mcdaniel S.F."/>
        </authorList>
    </citation>
    <scope>NUCLEOTIDE SEQUENCE</scope>
    <source>
        <strain evidence="1">R40</strain>
    </source>
</reference>
<evidence type="ECO:0000313" key="2">
    <source>
        <dbReference type="Proteomes" id="UP000822688"/>
    </source>
</evidence>
<dbReference type="Proteomes" id="UP000822688">
    <property type="component" value="Chromosome V"/>
</dbReference>
<evidence type="ECO:0000313" key="1">
    <source>
        <dbReference type="EMBL" id="KAG0574253.1"/>
    </source>
</evidence>
<comment type="caution">
    <text evidence="1">The sequence shown here is derived from an EMBL/GenBank/DDBJ whole genome shotgun (WGS) entry which is preliminary data.</text>
</comment>
<sequence length="111" mass="12737">MKYIGNNIKERRARIKDKQQEGLEKNKCTVPMGCSIQAWNAIWDSQSDPKKQSKAHKCRVAAEARFKDGRGSHRWGRLGLKGMVARFESEFGRTPTAEEVEYAKFNAYAAW</sequence>
<protein>
    <submittedName>
        <fullName evidence="1">Uncharacterized protein</fullName>
    </submittedName>
</protein>